<feature type="transmembrane region" description="Helical" evidence="2">
    <location>
        <begin position="696"/>
        <end position="716"/>
    </location>
</feature>
<accession>A0A448WHQ6</accession>
<keyword evidence="2" id="KW-1133">Transmembrane helix</keyword>
<gene>
    <name evidence="3" type="ORF">PXEA_LOCUS5428</name>
</gene>
<feature type="transmembrane region" description="Helical" evidence="2">
    <location>
        <begin position="431"/>
        <end position="448"/>
    </location>
</feature>
<evidence type="ECO:0000256" key="1">
    <source>
        <dbReference type="SAM" id="MobiDB-lite"/>
    </source>
</evidence>
<reference evidence="3" key="1">
    <citation type="submission" date="2018-11" db="EMBL/GenBank/DDBJ databases">
        <authorList>
            <consortium name="Pathogen Informatics"/>
        </authorList>
    </citation>
    <scope>NUCLEOTIDE SEQUENCE</scope>
</reference>
<proteinExistence type="predicted"/>
<sequence>MDKTDVARQACTVPATRCAHVSVEFLTVKSVESELTSSIQRLSPTNKGPELYKHYSLDYIELCQSIRTERQMLQRHLFHWPPRTKSREHQLIRCRFHFHLFPHRNYYDTYKYSQKQQPHINLHQRLEYWPRFLRYLLPSVHSTEDQFVDHLPIYYSLLNQALHTIQFLSLLFLLLLLDQRQCSYCFQCPLRQFQSYSPVHHATDPFISPSLVDWKHFSFENPVSLYSGQNLHVFPVAKGPTHFVSIRGLTFHSTLVPFSNSVPQSFLYCHGSKYPVWPCHLNIKLSFYLRDETKSYEQDPFCGRGEQSQVKSQHFPINRSAVHLVDKFRRSSQKWRGSAPLILTLGGQNRMMVIIMDWISIYLLDGLSSMRWQYRRRRKSPIKGFHCFFLRFLFDLSQHIEIAAINLCVFLSLCFKAFLRDILFEHICHHYLISLTIFLLQSIYASCFPYALDYLSFCCFLFIFSSFLNFHFKSRHKQSSFGNCFPYSLLCSSRLSNPPLSSSHFQGNRFNITGFIQRRPCSPCRNSWVGALFIDLPKQLLQQRKVQKQWGVGNYRPANPSCLSKLLLLLLWLPLVVSMSLGIPFVEDATKRSTLPLVLAEAQTSLRANKTQPVEFPPSLSQDENHLTKSINQPQLIANPMEGTGAAEVDREYDLPQTVAEPVDGSSTNRPDLPSTRASLIHTRPTPMQPYGPSTLFTYIGAVVALGMLIVTIAFVSHTRYVVMFACI</sequence>
<keyword evidence="2" id="KW-0812">Transmembrane</keyword>
<evidence type="ECO:0000256" key="2">
    <source>
        <dbReference type="SAM" id="Phobius"/>
    </source>
</evidence>
<evidence type="ECO:0000313" key="3">
    <source>
        <dbReference type="EMBL" id="VEL11988.1"/>
    </source>
</evidence>
<feature type="transmembrane region" description="Helical" evidence="2">
    <location>
        <begin position="454"/>
        <end position="472"/>
    </location>
</feature>
<feature type="transmembrane region" description="Helical" evidence="2">
    <location>
        <begin position="566"/>
        <end position="586"/>
    </location>
</feature>
<dbReference type="AlphaFoldDB" id="A0A448WHQ6"/>
<feature type="region of interest" description="Disordered" evidence="1">
    <location>
        <begin position="660"/>
        <end position="685"/>
    </location>
</feature>
<protein>
    <submittedName>
        <fullName evidence="3">Uncharacterized protein</fullName>
    </submittedName>
</protein>
<dbReference type="Proteomes" id="UP000784294">
    <property type="component" value="Unassembled WGS sequence"/>
</dbReference>
<feature type="transmembrane region" description="Helical" evidence="2">
    <location>
        <begin position="400"/>
        <end position="419"/>
    </location>
</feature>
<evidence type="ECO:0000313" key="4">
    <source>
        <dbReference type="Proteomes" id="UP000784294"/>
    </source>
</evidence>
<organism evidence="3 4">
    <name type="scientific">Protopolystoma xenopodis</name>
    <dbReference type="NCBI Taxonomy" id="117903"/>
    <lineage>
        <taxon>Eukaryota</taxon>
        <taxon>Metazoa</taxon>
        <taxon>Spiralia</taxon>
        <taxon>Lophotrochozoa</taxon>
        <taxon>Platyhelminthes</taxon>
        <taxon>Monogenea</taxon>
        <taxon>Polyopisthocotylea</taxon>
        <taxon>Polystomatidea</taxon>
        <taxon>Polystomatidae</taxon>
        <taxon>Protopolystoma</taxon>
    </lineage>
</organism>
<dbReference type="EMBL" id="CAAALY010013446">
    <property type="protein sequence ID" value="VEL11988.1"/>
    <property type="molecule type" value="Genomic_DNA"/>
</dbReference>
<keyword evidence="4" id="KW-1185">Reference proteome</keyword>
<name>A0A448WHQ6_9PLAT</name>
<comment type="caution">
    <text evidence="3">The sequence shown here is derived from an EMBL/GenBank/DDBJ whole genome shotgun (WGS) entry which is preliminary data.</text>
</comment>
<keyword evidence="2" id="KW-0472">Membrane</keyword>